<organism evidence="1 2">
    <name type="scientific">Trifolium medium</name>
    <dbReference type="NCBI Taxonomy" id="97028"/>
    <lineage>
        <taxon>Eukaryota</taxon>
        <taxon>Viridiplantae</taxon>
        <taxon>Streptophyta</taxon>
        <taxon>Embryophyta</taxon>
        <taxon>Tracheophyta</taxon>
        <taxon>Spermatophyta</taxon>
        <taxon>Magnoliopsida</taxon>
        <taxon>eudicotyledons</taxon>
        <taxon>Gunneridae</taxon>
        <taxon>Pentapetalae</taxon>
        <taxon>rosids</taxon>
        <taxon>fabids</taxon>
        <taxon>Fabales</taxon>
        <taxon>Fabaceae</taxon>
        <taxon>Papilionoideae</taxon>
        <taxon>50 kb inversion clade</taxon>
        <taxon>NPAAA clade</taxon>
        <taxon>Hologalegina</taxon>
        <taxon>IRL clade</taxon>
        <taxon>Trifolieae</taxon>
        <taxon>Trifolium</taxon>
    </lineage>
</organism>
<accession>A0A392UTQ1</accession>
<feature type="non-terminal residue" evidence="1">
    <location>
        <position position="34"/>
    </location>
</feature>
<evidence type="ECO:0000313" key="2">
    <source>
        <dbReference type="Proteomes" id="UP000265520"/>
    </source>
</evidence>
<evidence type="ECO:0000313" key="1">
    <source>
        <dbReference type="EMBL" id="MCI79408.1"/>
    </source>
</evidence>
<sequence>MLLRDVLDVKVRIGRDVLESECSRSSDDVRSGMD</sequence>
<proteinExistence type="predicted"/>
<reference evidence="1 2" key="1">
    <citation type="journal article" date="2018" name="Front. Plant Sci.">
        <title>Red Clover (Trifolium pratense) and Zigzag Clover (T. medium) - A Picture of Genomic Similarities and Differences.</title>
        <authorList>
            <person name="Dluhosova J."/>
            <person name="Istvanek J."/>
            <person name="Nedelnik J."/>
            <person name="Repkova J."/>
        </authorList>
    </citation>
    <scope>NUCLEOTIDE SEQUENCE [LARGE SCALE GENOMIC DNA]</scope>
    <source>
        <strain evidence="2">cv. 10/8</strain>
        <tissue evidence="1">Leaf</tissue>
    </source>
</reference>
<dbReference type="Proteomes" id="UP000265520">
    <property type="component" value="Unassembled WGS sequence"/>
</dbReference>
<keyword evidence="2" id="KW-1185">Reference proteome</keyword>
<dbReference type="EMBL" id="LXQA010973036">
    <property type="protein sequence ID" value="MCI79408.1"/>
    <property type="molecule type" value="Genomic_DNA"/>
</dbReference>
<dbReference type="AlphaFoldDB" id="A0A392UTQ1"/>
<protein>
    <submittedName>
        <fullName evidence="1">Uncharacterized protein</fullName>
    </submittedName>
</protein>
<name>A0A392UTQ1_9FABA</name>
<comment type="caution">
    <text evidence="1">The sequence shown here is derived from an EMBL/GenBank/DDBJ whole genome shotgun (WGS) entry which is preliminary data.</text>
</comment>